<accession>A0ACC0Q682</accession>
<dbReference type="Proteomes" id="UP001062846">
    <property type="component" value="Chromosome 1"/>
</dbReference>
<evidence type="ECO:0000313" key="1">
    <source>
        <dbReference type="EMBL" id="KAI8573341.1"/>
    </source>
</evidence>
<comment type="caution">
    <text evidence="1">The sequence shown here is derived from an EMBL/GenBank/DDBJ whole genome shotgun (WGS) entry which is preliminary data.</text>
</comment>
<keyword evidence="2" id="KW-1185">Reference proteome</keyword>
<dbReference type="EMBL" id="CM046388">
    <property type="protein sequence ID" value="KAI8573341.1"/>
    <property type="molecule type" value="Genomic_DNA"/>
</dbReference>
<name>A0ACC0Q682_RHOML</name>
<protein>
    <submittedName>
        <fullName evidence="1">Uncharacterized protein</fullName>
    </submittedName>
</protein>
<reference evidence="1" key="1">
    <citation type="submission" date="2022-02" db="EMBL/GenBank/DDBJ databases">
        <title>Plant Genome Project.</title>
        <authorList>
            <person name="Zhang R.-G."/>
        </authorList>
    </citation>
    <scope>NUCLEOTIDE SEQUENCE</scope>
    <source>
        <strain evidence="1">AT1</strain>
    </source>
</reference>
<organism evidence="1 2">
    <name type="scientific">Rhododendron molle</name>
    <name type="common">Chinese azalea</name>
    <name type="synonym">Azalea mollis</name>
    <dbReference type="NCBI Taxonomy" id="49168"/>
    <lineage>
        <taxon>Eukaryota</taxon>
        <taxon>Viridiplantae</taxon>
        <taxon>Streptophyta</taxon>
        <taxon>Embryophyta</taxon>
        <taxon>Tracheophyta</taxon>
        <taxon>Spermatophyta</taxon>
        <taxon>Magnoliopsida</taxon>
        <taxon>eudicotyledons</taxon>
        <taxon>Gunneridae</taxon>
        <taxon>Pentapetalae</taxon>
        <taxon>asterids</taxon>
        <taxon>Ericales</taxon>
        <taxon>Ericaceae</taxon>
        <taxon>Ericoideae</taxon>
        <taxon>Rhodoreae</taxon>
        <taxon>Rhododendron</taxon>
    </lineage>
</organism>
<evidence type="ECO:0000313" key="2">
    <source>
        <dbReference type="Proteomes" id="UP001062846"/>
    </source>
</evidence>
<sequence>MQGSGPEIDDEPLMGEFDRKEPSLVEATGNAVPSCGYNAKKKKNDPPPGHPSGPLKANPANLEVSSKKSTNRQSSGQIPAGGRGGSRPRTIIVSPSECWRRWDGSLSMELMETRDGYHYFKYVQASSYTQAQRAFQAAEATNDLDGIASILLHHPYHLDSLRAMALW</sequence>
<proteinExistence type="predicted"/>
<gene>
    <name evidence="1" type="ORF">RHMOL_Rhmol01G0269600</name>
</gene>